<sequence length="471" mass="53473">MSPRNSVFQLKYICARFLSNLLIHLLSDDEGLNYETTREYLSDATYQVLQELLKNILNSINLDAATRFSSLEILLRKDVRKLETGIFPHSYYEKLLHVIRLNGKGLQQLNLKGVWVRDQPELLSELVNALNNLKVLVVPHMASDTVLECIARCEHLNVLDISGEASYTAKGLSYLKNENLQLIDIGNYGKKGVCEGNEDDTELISNLMCNLPNLRSIRTYSYTGLAVSLVSLQSRSHLNLTYLHDTGTTNEVFNSVIELCPALESIYLNSPGHGVISRLNCLRRLNCLKLTNPSLNELTFYVSNFASNLQTIKLCHNKREVFDLSTIALGIPRINNIECYQMHLSIKQPDVYFLFLNKIELLYCDISDDCLKLILSNSPVLKRVIIGCVINFKDGDVFRLCAECDFQYLEELWLSCAKNLTIMSVELLVGHCPNLKSIGQMTGWDVNNEEIEVFRYVMQISNTDLTLLPLN</sequence>
<gene>
    <name evidence="1" type="ORF">WA026_014452</name>
</gene>
<organism evidence="1 2">
    <name type="scientific">Henosepilachna vigintioctopunctata</name>
    <dbReference type="NCBI Taxonomy" id="420089"/>
    <lineage>
        <taxon>Eukaryota</taxon>
        <taxon>Metazoa</taxon>
        <taxon>Ecdysozoa</taxon>
        <taxon>Arthropoda</taxon>
        <taxon>Hexapoda</taxon>
        <taxon>Insecta</taxon>
        <taxon>Pterygota</taxon>
        <taxon>Neoptera</taxon>
        <taxon>Endopterygota</taxon>
        <taxon>Coleoptera</taxon>
        <taxon>Polyphaga</taxon>
        <taxon>Cucujiformia</taxon>
        <taxon>Coccinelloidea</taxon>
        <taxon>Coccinellidae</taxon>
        <taxon>Epilachninae</taxon>
        <taxon>Epilachnini</taxon>
        <taxon>Henosepilachna</taxon>
    </lineage>
</organism>
<evidence type="ECO:0000313" key="2">
    <source>
        <dbReference type="Proteomes" id="UP001431783"/>
    </source>
</evidence>
<comment type="caution">
    <text evidence="1">The sequence shown here is derived from an EMBL/GenBank/DDBJ whole genome shotgun (WGS) entry which is preliminary data.</text>
</comment>
<evidence type="ECO:0000313" key="1">
    <source>
        <dbReference type="EMBL" id="KAK9881106.1"/>
    </source>
</evidence>
<proteinExistence type="predicted"/>
<reference evidence="1 2" key="1">
    <citation type="submission" date="2023-03" db="EMBL/GenBank/DDBJ databases">
        <title>Genome insight into feeding habits of ladybird beetles.</title>
        <authorList>
            <person name="Li H.-S."/>
            <person name="Huang Y.-H."/>
            <person name="Pang H."/>
        </authorList>
    </citation>
    <scope>NUCLEOTIDE SEQUENCE [LARGE SCALE GENOMIC DNA]</scope>
    <source>
        <strain evidence="1">SYSU_2023b</strain>
        <tissue evidence="1">Whole body</tissue>
    </source>
</reference>
<dbReference type="AlphaFoldDB" id="A0AAW1UJU6"/>
<dbReference type="SUPFAM" id="SSF52047">
    <property type="entry name" value="RNI-like"/>
    <property type="match status" value="1"/>
</dbReference>
<dbReference type="Gene3D" id="3.80.10.10">
    <property type="entry name" value="Ribonuclease Inhibitor"/>
    <property type="match status" value="1"/>
</dbReference>
<protein>
    <submittedName>
        <fullName evidence="1">Uncharacterized protein</fullName>
    </submittedName>
</protein>
<dbReference type="EMBL" id="JARQZJ010000067">
    <property type="protein sequence ID" value="KAK9881106.1"/>
    <property type="molecule type" value="Genomic_DNA"/>
</dbReference>
<name>A0AAW1UJU6_9CUCU</name>
<dbReference type="Proteomes" id="UP001431783">
    <property type="component" value="Unassembled WGS sequence"/>
</dbReference>
<dbReference type="InterPro" id="IPR032675">
    <property type="entry name" value="LRR_dom_sf"/>
</dbReference>
<keyword evidence="2" id="KW-1185">Reference proteome</keyword>
<accession>A0AAW1UJU6</accession>